<comment type="caution">
    <text evidence="14">The sequence shown here is derived from an EMBL/GenBank/DDBJ whole genome shotgun (WGS) entry which is preliminary data.</text>
</comment>
<dbReference type="SMART" id="SM00304">
    <property type="entry name" value="HAMP"/>
    <property type="match status" value="1"/>
</dbReference>
<evidence type="ECO:0000256" key="11">
    <source>
        <dbReference type="ARBA" id="ARBA00023136"/>
    </source>
</evidence>
<evidence type="ECO:0000256" key="12">
    <source>
        <dbReference type="SAM" id="Phobius"/>
    </source>
</evidence>
<gene>
    <name evidence="14" type="ORF">FD09_GL001845</name>
</gene>
<evidence type="ECO:0000256" key="1">
    <source>
        <dbReference type="ARBA" id="ARBA00004651"/>
    </source>
</evidence>
<organism evidence="14 15">
    <name type="scientific">Schleiferilactobacillus perolens DSM 12744</name>
    <dbReference type="NCBI Taxonomy" id="1423792"/>
    <lineage>
        <taxon>Bacteria</taxon>
        <taxon>Bacillati</taxon>
        <taxon>Bacillota</taxon>
        <taxon>Bacilli</taxon>
        <taxon>Lactobacillales</taxon>
        <taxon>Lactobacillaceae</taxon>
        <taxon>Schleiferilactobacillus</taxon>
    </lineage>
</organism>
<dbReference type="Proteomes" id="UP000051330">
    <property type="component" value="Unassembled WGS sequence"/>
</dbReference>
<keyword evidence="10" id="KW-0902">Two-component regulatory system</keyword>
<keyword evidence="6" id="KW-0547">Nucleotide-binding</keyword>
<keyword evidence="7 14" id="KW-0418">Kinase</keyword>
<evidence type="ECO:0000256" key="7">
    <source>
        <dbReference type="ARBA" id="ARBA00022777"/>
    </source>
</evidence>
<keyword evidence="3" id="KW-0597">Phosphoprotein</keyword>
<dbReference type="GO" id="GO:0005524">
    <property type="term" value="F:ATP binding"/>
    <property type="evidence" value="ECO:0007669"/>
    <property type="project" value="UniProtKB-KW"/>
</dbReference>
<name>A0A0R1N0J3_9LACO</name>
<dbReference type="Gene3D" id="6.10.340.10">
    <property type="match status" value="1"/>
</dbReference>
<dbReference type="AlphaFoldDB" id="A0A0R1N0J3"/>
<keyword evidence="2" id="KW-1003">Cell membrane</keyword>
<dbReference type="Gene3D" id="3.30.565.10">
    <property type="entry name" value="Histidine kinase-like ATPase, C-terminal domain"/>
    <property type="match status" value="1"/>
</dbReference>
<comment type="subcellular location">
    <subcellularLocation>
        <location evidence="1">Cell membrane</location>
        <topology evidence="1">Multi-pass membrane protein</topology>
    </subcellularLocation>
</comment>
<evidence type="ECO:0000256" key="5">
    <source>
        <dbReference type="ARBA" id="ARBA00022692"/>
    </source>
</evidence>
<keyword evidence="8" id="KW-0067">ATP-binding</keyword>
<evidence type="ECO:0000259" key="13">
    <source>
        <dbReference type="PROSITE" id="PS50885"/>
    </source>
</evidence>
<proteinExistence type="predicted"/>
<dbReference type="PANTHER" id="PTHR34220:SF11">
    <property type="entry name" value="SENSOR PROTEIN KINASE HPTS"/>
    <property type="match status" value="1"/>
</dbReference>
<dbReference type="PANTHER" id="PTHR34220">
    <property type="entry name" value="SENSOR HISTIDINE KINASE YPDA"/>
    <property type="match status" value="1"/>
</dbReference>
<protein>
    <submittedName>
        <fullName evidence="14">Histidine protein kinase</fullName>
    </submittedName>
</protein>
<dbReference type="SUPFAM" id="SSF158472">
    <property type="entry name" value="HAMP domain-like"/>
    <property type="match status" value="1"/>
</dbReference>
<feature type="transmembrane region" description="Helical" evidence="12">
    <location>
        <begin position="270"/>
        <end position="293"/>
    </location>
</feature>
<dbReference type="STRING" id="1423792.FD09_GL001845"/>
<feature type="transmembrane region" description="Helical" evidence="12">
    <location>
        <begin position="12"/>
        <end position="32"/>
    </location>
</feature>
<dbReference type="PATRIC" id="fig|1423792.3.peg.1871"/>
<keyword evidence="11 12" id="KW-0472">Membrane</keyword>
<dbReference type="InterPro" id="IPR003660">
    <property type="entry name" value="HAMP_dom"/>
</dbReference>
<dbReference type="InterPro" id="IPR036890">
    <property type="entry name" value="HATPase_C_sf"/>
</dbReference>
<dbReference type="SUPFAM" id="SSF55874">
    <property type="entry name" value="ATPase domain of HSP90 chaperone/DNA topoisomerase II/histidine kinase"/>
    <property type="match status" value="1"/>
</dbReference>
<dbReference type="GO" id="GO:0000155">
    <property type="term" value="F:phosphorelay sensor kinase activity"/>
    <property type="evidence" value="ECO:0007669"/>
    <property type="project" value="InterPro"/>
</dbReference>
<dbReference type="GO" id="GO:0005886">
    <property type="term" value="C:plasma membrane"/>
    <property type="evidence" value="ECO:0007669"/>
    <property type="project" value="UniProtKB-SubCell"/>
</dbReference>
<dbReference type="RefSeq" id="WP_057818714.1">
    <property type="nucleotide sequence ID" value="NZ_AZEC01000003.1"/>
</dbReference>
<feature type="domain" description="HAMP" evidence="13">
    <location>
        <begin position="294"/>
        <end position="347"/>
    </location>
</feature>
<dbReference type="OrthoDB" id="9776552at2"/>
<dbReference type="InterPro" id="IPR050640">
    <property type="entry name" value="Bact_2-comp_sensor_kinase"/>
</dbReference>
<dbReference type="EMBL" id="AZEC01000003">
    <property type="protein sequence ID" value="KRL13815.1"/>
    <property type="molecule type" value="Genomic_DNA"/>
</dbReference>
<evidence type="ECO:0000256" key="10">
    <source>
        <dbReference type="ARBA" id="ARBA00023012"/>
    </source>
</evidence>
<dbReference type="PROSITE" id="PS50885">
    <property type="entry name" value="HAMP"/>
    <property type="match status" value="1"/>
</dbReference>
<sequence length="576" mass="64737">MNVSFRRLVRVYIAILAVTTVLVTTMAAFFQIRGFNTTLQQNRNLVMSRVADTVDRYQNITTDFASQLTTSSADVANVDMFFHHSLADYANYAIDQSQSTGQYFFLPNEAQTVMIRNPEIQTMRIQLQNSELTYLVTTENKGGDLRKEKHDISGLTMTAALINPLTLASTGTLSFTFNPQIIKQDLRQIHVNDHVQALVISDTNRLLLHYVDRSVTHSESQTIAQAVSKGQIDDLVRSGKYMTLTEPISGGYTLYVLVNRSAHMNQLVSIVFPIVAVGLLLLLLFVTSFLLTFRRYQAQLRNMIKKMHQIGSGDLGERLSGNGSDDDLNVLANGVNDMLVAINRYVYEIYQLKIAQQEAHMKALQAQINPHFMYNTLEYIRMAALDAGERDLAQVVFSFASLLRNNTDQRPIATLGDELKFVEKYIYLYQVRFPQRLAYQITIDSGLTKLVLPRFSLQPLVENYFVHGVDFAREDNAIAIVAKQVGQRVQIDVVNNGKSLTDKELEQINQRVVAPISGEPDSIGLQNVYARLVQYLGDSVSLTLHRNEYNGITTTVAFRVSNGRSGEENDTNHPGG</sequence>
<evidence type="ECO:0000256" key="9">
    <source>
        <dbReference type="ARBA" id="ARBA00022989"/>
    </source>
</evidence>
<evidence type="ECO:0000256" key="8">
    <source>
        <dbReference type="ARBA" id="ARBA00022840"/>
    </source>
</evidence>
<reference evidence="14 15" key="1">
    <citation type="journal article" date="2015" name="Genome Announc.">
        <title>Expanding the biotechnology potential of lactobacilli through comparative genomics of 213 strains and associated genera.</title>
        <authorList>
            <person name="Sun Z."/>
            <person name="Harris H.M."/>
            <person name="McCann A."/>
            <person name="Guo C."/>
            <person name="Argimon S."/>
            <person name="Zhang W."/>
            <person name="Yang X."/>
            <person name="Jeffery I.B."/>
            <person name="Cooney J.C."/>
            <person name="Kagawa T.F."/>
            <person name="Liu W."/>
            <person name="Song Y."/>
            <person name="Salvetti E."/>
            <person name="Wrobel A."/>
            <person name="Rasinkangas P."/>
            <person name="Parkhill J."/>
            <person name="Rea M.C."/>
            <person name="O'Sullivan O."/>
            <person name="Ritari J."/>
            <person name="Douillard F.P."/>
            <person name="Paul Ross R."/>
            <person name="Yang R."/>
            <person name="Briner A.E."/>
            <person name="Felis G.E."/>
            <person name="de Vos W.M."/>
            <person name="Barrangou R."/>
            <person name="Klaenhammer T.R."/>
            <person name="Caufield P.W."/>
            <person name="Cui Y."/>
            <person name="Zhang H."/>
            <person name="O'Toole P.W."/>
        </authorList>
    </citation>
    <scope>NUCLEOTIDE SEQUENCE [LARGE SCALE GENOMIC DNA]</scope>
    <source>
        <strain evidence="14 15">DSM 12744</strain>
    </source>
</reference>
<evidence type="ECO:0000313" key="14">
    <source>
        <dbReference type="EMBL" id="KRL13815.1"/>
    </source>
</evidence>
<keyword evidence="15" id="KW-1185">Reference proteome</keyword>
<keyword evidence="4" id="KW-0808">Transferase</keyword>
<evidence type="ECO:0000313" key="15">
    <source>
        <dbReference type="Proteomes" id="UP000051330"/>
    </source>
</evidence>
<dbReference type="Pfam" id="PF06580">
    <property type="entry name" value="His_kinase"/>
    <property type="match status" value="1"/>
</dbReference>
<evidence type="ECO:0000256" key="2">
    <source>
        <dbReference type="ARBA" id="ARBA00022475"/>
    </source>
</evidence>
<keyword evidence="9 12" id="KW-1133">Transmembrane helix</keyword>
<accession>A0A0R1N0J3</accession>
<keyword evidence="5 12" id="KW-0812">Transmembrane</keyword>
<evidence type="ECO:0000256" key="6">
    <source>
        <dbReference type="ARBA" id="ARBA00022741"/>
    </source>
</evidence>
<dbReference type="InterPro" id="IPR010559">
    <property type="entry name" value="Sig_transdc_His_kin_internal"/>
</dbReference>
<evidence type="ECO:0000256" key="3">
    <source>
        <dbReference type="ARBA" id="ARBA00022553"/>
    </source>
</evidence>
<evidence type="ECO:0000256" key="4">
    <source>
        <dbReference type="ARBA" id="ARBA00022679"/>
    </source>
</evidence>